<dbReference type="NCBIfam" id="NF002994">
    <property type="entry name" value="PRK03757.1"/>
    <property type="match status" value="1"/>
</dbReference>
<feature type="domain" description="Lipid/polyisoprenoid-binding YceI-like" evidence="2">
    <location>
        <begin position="27"/>
        <end position="190"/>
    </location>
</feature>
<dbReference type="PANTHER" id="PTHR34406">
    <property type="entry name" value="PROTEIN YCEI"/>
    <property type="match status" value="1"/>
</dbReference>
<dbReference type="InterPro" id="IPR007372">
    <property type="entry name" value="Lipid/polyisoprenoid-bd_YceI"/>
</dbReference>
<dbReference type="Proteomes" id="UP000009881">
    <property type="component" value="Unassembled WGS sequence"/>
</dbReference>
<feature type="signal peptide" evidence="1">
    <location>
        <begin position="1"/>
        <end position="25"/>
    </location>
</feature>
<evidence type="ECO:0000256" key="1">
    <source>
        <dbReference type="SAM" id="SignalP"/>
    </source>
</evidence>
<name>K9HLL0_9PROT</name>
<keyword evidence="4" id="KW-1185">Reference proteome</keyword>
<evidence type="ECO:0000313" key="3">
    <source>
        <dbReference type="EMBL" id="EKV29466.1"/>
    </source>
</evidence>
<dbReference type="RefSeq" id="WP_009540947.1">
    <property type="nucleotide sequence ID" value="NZ_ANHY01000012.1"/>
</dbReference>
<evidence type="ECO:0000313" key="4">
    <source>
        <dbReference type="Proteomes" id="UP000009881"/>
    </source>
</evidence>
<dbReference type="OrthoDB" id="9811006at2"/>
<accession>K9HLL0</accession>
<reference evidence="3 4" key="1">
    <citation type="journal article" date="2013" name="Genome Announc.">
        <title>Draft Genome Sequence of an Alphaproteobacterium, Caenispirillum salinarum AK4(T), Isolated from a Solar Saltern.</title>
        <authorList>
            <person name="Khatri I."/>
            <person name="Singh A."/>
            <person name="Korpole S."/>
            <person name="Pinnaka A.K."/>
            <person name="Subramanian S."/>
        </authorList>
    </citation>
    <scope>NUCLEOTIDE SEQUENCE [LARGE SCALE GENOMIC DNA]</scope>
    <source>
        <strain evidence="3 4">AK4</strain>
    </source>
</reference>
<dbReference type="eggNOG" id="COG2353">
    <property type="taxonomic scope" value="Bacteria"/>
</dbReference>
<dbReference type="AlphaFoldDB" id="K9HLL0"/>
<comment type="caution">
    <text evidence="3">The sequence shown here is derived from an EMBL/GenBank/DDBJ whole genome shotgun (WGS) entry which is preliminary data.</text>
</comment>
<feature type="chain" id="PRO_5003931686" description="Lipid/polyisoprenoid-binding YceI-like domain-containing protein" evidence="1">
    <location>
        <begin position="26"/>
        <end position="192"/>
    </location>
</feature>
<dbReference type="STRING" id="1238182.C882_0288"/>
<organism evidence="3 4">
    <name type="scientific">Caenispirillum salinarum AK4</name>
    <dbReference type="NCBI Taxonomy" id="1238182"/>
    <lineage>
        <taxon>Bacteria</taxon>
        <taxon>Pseudomonadati</taxon>
        <taxon>Pseudomonadota</taxon>
        <taxon>Alphaproteobacteria</taxon>
        <taxon>Rhodospirillales</taxon>
        <taxon>Novispirillaceae</taxon>
        <taxon>Caenispirillum</taxon>
    </lineage>
</organism>
<dbReference type="SUPFAM" id="SSF101874">
    <property type="entry name" value="YceI-like"/>
    <property type="match status" value="1"/>
</dbReference>
<dbReference type="PATRIC" id="fig|1238182.3.peg.2503"/>
<dbReference type="InterPro" id="IPR036761">
    <property type="entry name" value="TTHA0802/YceI-like_sf"/>
</dbReference>
<dbReference type="EMBL" id="ANHY01000012">
    <property type="protein sequence ID" value="EKV29466.1"/>
    <property type="molecule type" value="Genomic_DNA"/>
</dbReference>
<protein>
    <recommendedName>
        <fullName evidence="2">Lipid/polyisoprenoid-binding YceI-like domain-containing protein</fullName>
    </recommendedName>
</protein>
<keyword evidence="1" id="KW-0732">Signal</keyword>
<sequence>MLRSSVSALAGAGLALAMTAGLAQAAEYEIDPAHSFVEFKIPHLGFSIMDGRFNDVSGTFTYAPEEGEGAQAITVVIPTESVDTNHAERDKHLRSEDFLNVEEYPEARFVSTGFTGDETGGVMTGDLTLHGVTKPIEIQVEKVGEGEDPWGGYRAGFIGTTTLDRNDFGISYDLGPAAETVDMTLMIEGVRQ</sequence>
<dbReference type="SMART" id="SM00867">
    <property type="entry name" value="YceI"/>
    <property type="match status" value="1"/>
</dbReference>
<dbReference type="Pfam" id="PF04264">
    <property type="entry name" value="YceI"/>
    <property type="match status" value="1"/>
</dbReference>
<dbReference type="Gene3D" id="2.40.128.110">
    <property type="entry name" value="Lipid/polyisoprenoid-binding, YceI-like"/>
    <property type="match status" value="1"/>
</dbReference>
<proteinExistence type="predicted"/>
<dbReference type="PANTHER" id="PTHR34406:SF1">
    <property type="entry name" value="PROTEIN YCEI"/>
    <property type="match status" value="1"/>
</dbReference>
<evidence type="ECO:0000259" key="2">
    <source>
        <dbReference type="SMART" id="SM00867"/>
    </source>
</evidence>
<gene>
    <name evidence="3" type="ORF">C882_0288</name>
</gene>